<sequence>MRVVDAPKSARTLPRRVHAMTDTTHALSFPLLQRKRPTKAKPDFDQPHDLKNSHVAFEIPSASACTYQMLESVVSTTVHGSVQILNVEGEPPVTYATVDTAHSVADNDRQIHPFAMESKYDEVDSPPKALAIDPRRQSNRYIRWGIDYNGTCFPVSNSYIGAYLCDPDNKNPKCAVPRKEGVADTNQMDKFNHQMDAISVNWDIGHDVYTITYIYQANCYVRWSLSGAPLFEIPASALTSPPQNANNDNPKKLMIEEPKYLIFNVALAKAWGATPPNKDIGPCRGNATSNGPPGTYEYNTTMSICDSFPM</sequence>
<evidence type="ECO:0000313" key="7">
    <source>
        <dbReference type="Proteomes" id="UP000332933"/>
    </source>
</evidence>
<dbReference type="GO" id="GO:0005789">
    <property type="term" value="C:endoplasmic reticulum membrane"/>
    <property type="evidence" value="ECO:0007669"/>
    <property type="project" value="TreeGrafter"/>
</dbReference>
<accession>A0A485KQM3</accession>
<keyword evidence="7" id="KW-1185">Reference proteome</keyword>
<comment type="subcellular location">
    <subcellularLocation>
        <location evidence="1">Membrane</location>
    </subcellularLocation>
</comment>
<reference evidence="5" key="2">
    <citation type="submission" date="2019-06" db="EMBL/GenBank/DDBJ databases">
        <title>Genomics analysis of Aphanomyces spp. identifies a new class of oomycete effector associated with host adaptation.</title>
        <authorList>
            <person name="Gaulin E."/>
        </authorList>
    </citation>
    <scope>NUCLEOTIDE SEQUENCE</scope>
    <source>
        <strain evidence="5">CBS 578.67</strain>
    </source>
</reference>
<dbReference type="GO" id="GO:0015926">
    <property type="term" value="F:glucosidase activity"/>
    <property type="evidence" value="ECO:0007669"/>
    <property type="project" value="TreeGrafter"/>
</dbReference>
<name>A0A485KQM3_9STRA</name>
<dbReference type="PANTHER" id="PTHR31361">
    <property type="entry name" value="BETA-GLUCAN SYNTHESIS-ASSOCIATED PROTEIN KRE6-RELATED"/>
    <property type="match status" value="1"/>
</dbReference>
<gene>
    <name evidence="6" type="primary">Aste57867_10503</name>
    <name evidence="5" type="ORF">As57867_010463</name>
    <name evidence="6" type="ORF">ASTE57867_10503</name>
</gene>
<protein>
    <submittedName>
        <fullName evidence="6">Aste57867_10503 protein</fullName>
    </submittedName>
</protein>
<dbReference type="AlphaFoldDB" id="A0A485KQM3"/>
<evidence type="ECO:0000256" key="3">
    <source>
        <dbReference type="ARBA" id="ARBA00023180"/>
    </source>
</evidence>
<keyword evidence="4" id="KW-0961">Cell wall biogenesis/degradation</keyword>
<dbReference type="GO" id="GO:0071555">
    <property type="term" value="P:cell wall organization"/>
    <property type="evidence" value="ECO:0007669"/>
    <property type="project" value="UniProtKB-KW"/>
</dbReference>
<evidence type="ECO:0000256" key="2">
    <source>
        <dbReference type="ARBA" id="ARBA00023136"/>
    </source>
</evidence>
<evidence type="ECO:0000313" key="5">
    <source>
        <dbReference type="EMBL" id="KAF0698903.1"/>
    </source>
</evidence>
<proteinExistence type="predicted"/>
<keyword evidence="3" id="KW-0325">Glycoprotein</keyword>
<evidence type="ECO:0000256" key="4">
    <source>
        <dbReference type="ARBA" id="ARBA00023316"/>
    </source>
</evidence>
<dbReference type="InterPro" id="IPR005629">
    <property type="entry name" value="Skn1/Kre6/Sbg1"/>
</dbReference>
<dbReference type="EMBL" id="CAADRA010005233">
    <property type="protein sequence ID" value="VFT87376.1"/>
    <property type="molecule type" value="Genomic_DNA"/>
</dbReference>
<evidence type="ECO:0000313" key="6">
    <source>
        <dbReference type="EMBL" id="VFT87376.1"/>
    </source>
</evidence>
<reference evidence="6 7" key="1">
    <citation type="submission" date="2019-03" db="EMBL/GenBank/DDBJ databases">
        <authorList>
            <person name="Gaulin E."/>
            <person name="Dumas B."/>
        </authorList>
    </citation>
    <scope>NUCLEOTIDE SEQUENCE [LARGE SCALE GENOMIC DNA]</scope>
    <source>
        <strain evidence="6">CBS 568.67</strain>
    </source>
</reference>
<dbReference type="Proteomes" id="UP000332933">
    <property type="component" value="Unassembled WGS sequence"/>
</dbReference>
<evidence type="ECO:0000256" key="1">
    <source>
        <dbReference type="ARBA" id="ARBA00004370"/>
    </source>
</evidence>
<dbReference type="GO" id="GO:0005886">
    <property type="term" value="C:plasma membrane"/>
    <property type="evidence" value="ECO:0007669"/>
    <property type="project" value="TreeGrafter"/>
</dbReference>
<keyword evidence="2" id="KW-0472">Membrane</keyword>
<dbReference type="EMBL" id="VJMH01005212">
    <property type="protein sequence ID" value="KAF0698903.1"/>
    <property type="molecule type" value="Genomic_DNA"/>
</dbReference>
<dbReference type="GO" id="GO:0006078">
    <property type="term" value="P:(1-&gt;6)-beta-D-glucan biosynthetic process"/>
    <property type="evidence" value="ECO:0007669"/>
    <property type="project" value="TreeGrafter"/>
</dbReference>
<dbReference type="OrthoDB" id="78386at2759"/>
<dbReference type="PANTHER" id="PTHR31361:SF1">
    <property type="entry name" value="BETA-GLUCAN SYNTHESIS-ASSOCIATED PROTEIN KRE6-RELATED"/>
    <property type="match status" value="1"/>
</dbReference>
<organism evidence="6 7">
    <name type="scientific">Aphanomyces stellatus</name>
    <dbReference type="NCBI Taxonomy" id="120398"/>
    <lineage>
        <taxon>Eukaryota</taxon>
        <taxon>Sar</taxon>
        <taxon>Stramenopiles</taxon>
        <taxon>Oomycota</taxon>
        <taxon>Saprolegniomycetes</taxon>
        <taxon>Saprolegniales</taxon>
        <taxon>Verrucalvaceae</taxon>
        <taxon>Aphanomyces</taxon>
    </lineage>
</organism>